<feature type="transmembrane region" description="Helical" evidence="2">
    <location>
        <begin position="58"/>
        <end position="80"/>
    </location>
</feature>
<keyword evidence="1" id="KW-1003">Cell membrane</keyword>
<keyword evidence="1 2" id="KW-0812">Transmembrane</keyword>
<gene>
    <name evidence="4" type="ORF">EV675_5856</name>
</gene>
<dbReference type="PIRSF" id="PIRSF006162">
    <property type="entry name" value="PgpA"/>
    <property type="match status" value="1"/>
</dbReference>
<dbReference type="OrthoDB" id="9804091at2"/>
<dbReference type="InterPro" id="IPR007686">
    <property type="entry name" value="YutG/PgpA"/>
</dbReference>
<evidence type="ECO:0000259" key="3">
    <source>
        <dbReference type="Pfam" id="PF04608"/>
    </source>
</evidence>
<dbReference type="GO" id="GO:0008962">
    <property type="term" value="F:phosphatidylglycerophosphatase activity"/>
    <property type="evidence" value="ECO:0007669"/>
    <property type="project" value="UniProtKB-EC"/>
</dbReference>
<comment type="subcellular location">
    <subcellularLocation>
        <location evidence="1">Cell inner membrane</location>
        <topology evidence="1">Multi-pass membrane protein</topology>
    </subcellularLocation>
</comment>
<keyword evidence="1" id="KW-0443">Lipid metabolism</keyword>
<dbReference type="GO" id="GO:0005886">
    <property type="term" value="C:plasma membrane"/>
    <property type="evidence" value="ECO:0007669"/>
    <property type="project" value="UniProtKB-SubCell"/>
</dbReference>
<keyword evidence="1" id="KW-0595">Phospholipid degradation</keyword>
<dbReference type="PANTHER" id="PTHR36305">
    <property type="entry name" value="PHOSPHATIDYLGLYCEROPHOSPHATASE A"/>
    <property type="match status" value="1"/>
</dbReference>
<keyword evidence="1" id="KW-0378">Hydrolase</keyword>
<dbReference type="GO" id="GO:0046872">
    <property type="term" value="F:metal ion binding"/>
    <property type="evidence" value="ECO:0007669"/>
    <property type="project" value="UniProtKB-KW"/>
</dbReference>
<comment type="caution">
    <text evidence="4">The sequence shown here is derived from an EMBL/GenBank/DDBJ whole genome shotgun (WGS) entry which is preliminary data.</text>
</comment>
<evidence type="ECO:0000313" key="5">
    <source>
        <dbReference type="Proteomes" id="UP000292445"/>
    </source>
</evidence>
<keyword evidence="2" id="KW-1133">Transmembrane helix</keyword>
<comment type="pathway">
    <text evidence="1">Phospholipid metabolism; phosphatidylglycerol biosynthesis; phosphatidylglycerol from CDP-diacylglycerol: step 2/2.</text>
</comment>
<dbReference type="Proteomes" id="UP000292445">
    <property type="component" value="Unassembled WGS sequence"/>
</dbReference>
<dbReference type="PANTHER" id="PTHR36305:SF1">
    <property type="entry name" value="PHOSPHATIDYLGLYCEROPHOSPHATASE A"/>
    <property type="match status" value="1"/>
</dbReference>
<dbReference type="GO" id="GO:0006655">
    <property type="term" value="P:phosphatidylglycerol biosynthetic process"/>
    <property type="evidence" value="ECO:0007669"/>
    <property type="project" value="UniProtKB-UniPathway"/>
</dbReference>
<dbReference type="Pfam" id="PF04608">
    <property type="entry name" value="PgpA"/>
    <property type="match status" value="1"/>
</dbReference>
<keyword evidence="1" id="KW-1208">Phospholipid metabolism</keyword>
<sequence length="171" mass="18888">MTDISSAGTVPASPSFAWMRARLSRTIAFGLGSGLIRPAPGTWGTLLAWALWQPLTMVLGAPLHQAIFLVAAFVVGIWACDRAGRDLGVPDHGGMVWDEMVAFWTVLWLIPDSVVSQAFGFLLFRLFDILKPPPIGHFDRRLKNGLGVMWDDMIAAFYALLVCALYWRIVN</sequence>
<comment type="function">
    <text evidence="1">Lipid phosphatase which dephosphorylates phosphatidylglycerophosphate (PGP) to phosphatidylglycerol (PG).</text>
</comment>
<dbReference type="EC" id="3.1.3.27" evidence="1"/>
<evidence type="ECO:0000256" key="1">
    <source>
        <dbReference type="PIRNR" id="PIRNR006162"/>
    </source>
</evidence>
<feature type="domain" description="YutG/PgpA" evidence="3">
    <location>
        <begin position="27"/>
        <end position="165"/>
    </location>
</feature>
<accession>A0A4Q7N6W2</accession>
<comment type="catalytic activity">
    <reaction evidence="1">
        <text>a 1,2-diacyl-sn-glycero-3-phospho-(1'-sn-glycero-3'-phosphate) + H2O = a 1,2-diacyl-sn-glycero-3-phospho-(1'-sn-glycerol) + phosphate</text>
        <dbReference type="Rhea" id="RHEA:33751"/>
        <dbReference type="ChEBI" id="CHEBI:15377"/>
        <dbReference type="ChEBI" id="CHEBI:43474"/>
        <dbReference type="ChEBI" id="CHEBI:60110"/>
        <dbReference type="ChEBI" id="CHEBI:64716"/>
        <dbReference type="EC" id="3.1.3.27"/>
    </reaction>
</comment>
<dbReference type="GO" id="GO:0009395">
    <property type="term" value="P:phospholipid catabolic process"/>
    <property type="evidence" value="ECO:0007669"/>
    <property type="project" value="UniProtKB-KW"/>
</dbReference>
<dbReference type="UniPathway" id="UPA00084">
    <property type="reaction ID" value="UER00504"/>
</dbReference>
<reference evidence="4 5" key="1">
    <citation type="submission" date="2019-02" db="EMBL/GenBank/DDBJ databases">
        <title>Genomic Encyclopedia of Type Strains, Phase IV (KMG-IV): sequencing the most valuable type-strain genomes for metagenomic binning, comparative biology and taxonomic classification.</title>
        <authorList>
            <person name="Goeker M."/>
        </authorList>
    </citation>
    <scope>NUCLEOTIDE SEQUENCE [LARGE SCALE GENOMIC DNA]</scope>
    <source>
        <strain evidence="4 5">K24</strain>
    </source>
</reference>
<evidence type="ECO:0000313" key="4">
    <source>
        <dbReference type="EMBL" id="RZS77129.1"/>
    </source>
</evidence>
<keyword evidence="1" id="KW-0997">Cell inner membrane</keyword>
<keyword evidence="1" id="KW-0442">Lipid degradation</keyword>
<dbReference type="SUPFAM" id="SSF101307">
    <property type="entry name" value="YutG-like"/>
    <property type="match status" value="1"/>
</dbReference>
<dbReference type="InterPro" id="IPR036681">
    <property type="entry name" value="PgpA-like_sf"/>
</dbReference>
<keyword evidence="1" id="KW-0479">Metal-binding</keyword>
<keyword evidence="1" id="KW-0460">Magnesium</keyword>
<feature type="transmembrane region" description="Helical" evidence="2">
    <location>
        <begin position="101"/>
        <end position="127"/>
    </location>
</feature>
<dbReference type="InterPro" id="IPR026037">
    <property type="entry name" value="PgpA"/>
</dbReference>
<proteinExistence type="predicted"/>
<organism evidence="4 5">
    <name type="scientific">Pigmentiphaga kullae</name>
    <dbReference type="NCBI Taxonomy" id="151784"/>
    <lineage>
        <taxon>Bacteria</taxon>
        <taxon>Pseudomonadati</taxon>
        <taxon>Pseudomonadota</taxon>
        <taxon>Betaproteobacteria</taxon>
        <taxon>Burkholderiales</taxon>
        <taxon>Alcaligenaceae</taxon>
        <taxon>Pigmentiphaga</taxon>
    </lineage>
</organism>
<dbReference type="EMBL" id="SGXC01000004">
    <property type="protein sequence ID" value="RZS77129.1"/>
    <property type="molecule type" value="Genomic_DNA"/>
</dbReference>
<comment type="cofactor">
    <cofactor evidence="1">
        <name>Mg(2+)</name>
        <dbReference type="ChEBI" id="CHEBI:18420"/>
    </cofactor>
</comment>
<dbReference type="CDD" id="cd06971">
    <property type="entry name" value="PgpA"/>
    <property type="match status" value="1"/>
</dbReference>
<dbReference type="AlphaFoldDB" id="A0A4Q7N6W2"/>
<keyword evidence="1 2" id="KW-0472">Membrane</keyword>
<keyword evidence="5" id="KW-1185">Reference proteome</keyword>
<evidence type="ECO:0000256" key="2">
    <source>
        <dbReference type="SAM" id="Phobius"/>
    </source>
</evidence>
<dbReference type="RefSeq" id="WP_130362174.1">
    <property type="nucleotide sequence ID" value="NZ_SGXC01000004.1"/>
</dbReference>
<feature type="transmembrane region" description="Helical" evidence="2">
    <location>
        <begin position="147"/>
        <end position="167"/>
    </location>
</feature>
<protein>
    <recommendedName>
        <fullName evidence="1">Phosphatidylglycerophosphatase A</fullName>
        <ecNumber evidence="1">3.1.3.27</ecNumber>
    </recommendedName>
    <alternativeName>
        <fullName evidence="1">Phosphatidylglycerolphosphate phosphatase A</fullName>
    </alternativeName>
</protein>
<name>A0A4Q7N6W2_9BURK</name>
<feature type="transmembrane region" description="Helical" evidence="2">
    <location>
        <begin position="27"/>
        <end position="52"/>
    </location>
</feature>